<accession>A0A0C2JQN0</accession>
<protein>
    <submittedName>
        <fullName evidence="1">Uncharacterized protein</fullName>
    </submittedName>
</protein>
<dbReference type="EMBL" id="JWZT01001671">
    <property type="protein sequence ID" value="KII71678.1"/>
    <property type="molecule type" value="Genomic_DNA"/>
</dbReference>
<keyword evidence="2" id="KW-1185">Reference proteome</keyword>
<evidence type="ECO:0000313" key="1">
    <source>
        <dbReference type="EMBL" id="KII71678.1"/>
    </source>
</evidence>
<comment type="caution">
    <text evidence="1">The sequence shown here is derived from an EMBL/GenBank/DDBJ whole genome shotgun (WGS) entry which is preliminary data.</text>
</comment>
<dbReference type="Proteomes" id="UP000031668">
    <property type="component" value="Unassembled WGS sequence"/>
</dbReference>
<gene>
    <name evidence="1" type="ORF">RF11_11480</name>
</gene>
<dbReference type="AlphaFoldDB" id="A0A0C2JQN0"/>
<name>A0A0C2JQN0_THEKT</name>
<organism evidence="1 2">
    <name type="scientific">Thelohanellus kitauei</name>
    <name type="common">Myxosporean</name>
    <dbReference type="NCBI Taxonomy" id="669202"/>
    <lineage>
        <taxon>Eukaryota</taxon>
        <taxon>Metazoa</taxon>
        <taxon>Cnidaria</taxon>
        <taxon>Myxozoa</taxon>
        <taxon>Myxosporea</taxon>
        <taxon>Bivalvulida</taxon>
        <taxon>Platysporina</taxon>
        <taxon>Myxobolidae</taxon>
        <taxon>Thelohanellus</taxon>
    </lineage>
</organism>
<sequence>MGIKITIENFEILNGYSDISGKRVCIDEDRENFTKCPISVYVKLGYKDPIRLLDMHSNIIEKKIEYSQIITSVDIKENKQMKLTSIYSIYFASYIITDQGGDINTFYIFDILTSDKNIGIFSQECNGCISMMGIVRYWGFLK</sequence>
<evidence type="ECO:0000313" key="2">
    <source>
        <dbReference type="Proteomes" id="UP000031668"/>
    </source>
</evidence>
<reference evidence="1 2" key="1">
    <citation type="journal article" date="2014" name="Genome Biol. Evol.">
        <title>The genome of the myxosporean Thelohanellus kitauei shows adaptations to nutrient acquisition within its fish host.</title>
        <authorList>
            <person name="Yang Y."/>
            <person name="Xiong J."/>
            <person name="Zhou Z."/>
            <person name="Huo F."/>
            <person name="Miao W."/>
            <person name="Ran C."/>
            <person name="Liu Y."/>
            <person name="Zhang J."/>
            <person name="Feng J."/>
            <person name="Wang M."/>
            <person name="Wang M."/>
            <person name="Wang L."/>
            <person name="Yao B."/>
        </authorList>
    </citation>
    <scope>NUCLEOTIDE SEQUENCE [LARGE SCALE GENOMIC DNA]</scope>
    <source>
        <strain evidence="1">Wuqing</strain>
    </source>
</reference>
<proteinExistence type="predicted"/>